<evidence type="ECO:0000313" key="10">
    <source>
        <dbReference type="EMBL" id="ADU28370.1"/>
    </source>
</evidence>
<dbReference type="RefSeq" id="WP_013486713.1">
    <property type="nucleotide sequence ID" value="NC_014829.1"/>
</dbReference>
<comment type="catalytic activity">
    <reaction evidence="1">
        <text>6-hydroxymethyl-7,8-dihydropterin + ATP = (7,8-dihydropterin-6-yl)methyl diphosphate + AMP + H(+)</text>
        <dbReference type="Rhea" id="RHEA:11412"/>
        <dbReference type="ChEBI" id="CHEBI:15378"/>
        <dbReference type="ChEBI" id="CHEBI:30616"/>
        <dbReference type="ChEBI" id="CHEBI:44841"/>
        <dbReference type="ChEBI" id="CHEBI:72950"/>
        <dbReference type="ChEBI" id="CHEBI:456215"/>
        <dbReference type="EC" id="2.7.6.3"/>
    </reaction>
</comment>
<dbReference type="eggNOG" id="COG0801">
    <property type="taxonomic scope" value="Bacteria"/>
</dbReference>
<comment type="pathway">
    <text evidence="2">Cofactor biosynthesis; tetrahydrofolate biosynthesis; 2-amino-4-hydroxy-6-hydroxymethyl-7,8-dihydropteridine diphosphate from 7,8-dihydroneopterin triphosphate: step 4/4.</text>
</comment>
<dbReference type="KEGG" id="bco:Bcell_0079"/>
<evidence type="ECO:0000256" key="7">
    <source>
        <dbReference type="ARBA" id="ARBA00022840"/>
    </source>
</evidence>
<dbReference type="EC" id="2.7.6.3" evidence="3"/>
<dbReference type="Pfam" id="PF01288">
    <property type="entry name" value="HPPK"/>
    <property type="match status" value="1"/>
</dbReference>
<reference evidence="10 11" key="1">
    <citation type="submission" date="2010-12" db="EMBL/GenBank/DDBJ databases">
        <title>Complete sequence of Bacillus cellulosilyticus DSM 2522.</title>
        <authorList>
            <consortium name="US DOE Joint Genome Institute"/>
            <person name="Lucas S."/>
            <person name="Copeland A."/>
            <person name="Lapidus A."/>
            <person name="Cheng J.-F."/>
            <person name="Bruce D."/>
            <person name="Goodwin L."/>
            <person name="Pitluck S."/>
            <person name="Chertkov O."/>
            <person name="Detter J.C."/>
            <person name="Han C."/>
            <person name="Tapia R."/>
            <person name="Land M."/>
            <person name="Hauser L."/>
            <person name="Jeffries C."/>
            <person name="Kyrpides N."/>
            <person name="Ivanova N."/>
            <person name="Mikhailova N."/>
            <person name="Brumm P."/>
            <person name="Mead D."/>
            <person name="Woyke T."/>
        </authorList>
    </citation>
    <scope>NUCLEOTIDE SEQUENCE [LARGE SCALE GENOMIC DNA]</scope>
    <source>
        <strain evidence="11">ATCC 21833 / DSM 2522 / FERM P-1141 / JCM 9156 / N-4</strain>
    </source>
</reference>
<dbReference type="HOGENOM" id="CLU_097916_1_1_9"/>
<keyword evidence="11" id="KW-1185">Reference proteome</keyword>
<evidence type="ECO:0000313" key="11">
    <source>
        <dbReference type="Proteomes" id="UP000001401"/>
    </source>
</evidence>
<dbReference type="Proteomes" id="UP000001401">
    <property type="component" value="Chromosome"/>
</dbReference>
<keyword evidence="7" id="KW-0067">ATP-binding</keyword>
<dbReference type="CDD" id="cd00483">
    <property type="entry name" value="HPPK"/>
    <property type="match status" value="1"/>
</dbReference>
<dbReference type="GO" id="GO:0046654">
    <property type="term" value="P:tetrahydrofolate biosynthetic process"/>
    <property type="evidence" value="ECO:0007669"/>
    <property type="project" value="UniProtKB-UniPathway"/>
</dbReference>
<evidence type="ECO:0000259" key="9">
    <source>
        <dbReference type="PROSITE" id="PS00794"/>
    </source>
</evidence>
<dbReference type="STRING" id="649639.Bcell_0079"/>
<keyword evidence="6 10" id="KW-0418">Kinase</keyword>
<name>E6TSF5_EVAC2</name>
<keyword evidence="4 10" id="KW-0808">Transferase</keyword>
<dbReference type="InterPro" id="IPR000550">
    <property type="entry name" value="Hppk"/>
</dbReference>
<evidence type="ECO:0000256" key="3">
    <source>
        <dbReference type="ARBA" id="ARBA00013253"/>
    </source>
</evidence>
<dbReference type="EMBL" id="CP002394">
    <property type="protein sequence ID" value="ADU28370.1"/>
    <property type="molecule type" value="Genomic_DNA"/>
</dbReference>
<evidence type="ECO:0000256" key="8">
    <source>
        <dbReference type="ARBA" id="ARBA00022909"/>
    </source>
</evidence>
<keyword evidence="8" id="KW-0289">Folate biosynthesis</keyword>
<dbReference type="AlphaFoldDB" id="E6TSF5"/>
<evidence type="ECO:0000256" key="4">
    <source>
        <dbReference type="ARBA" id="ARBA00022679"/>
    </source>
</evidence>
<organism evidence="10 11">
    <name type="scientific">Evansella cellulosilytica (strain ATCC 21833 / DSM 2522 / FERM P-1141 / JCM 9156 / N-4)</name>
    <name type="common">Bacillus cellulosilyticus</name>
    <dbReference type="NCBI Taxonomy" id="649639"/>
    <lineage>
        <taxon>Bacteria</taxon>
        <taxon>Bacillati</taxon>
        <taxon>Bacillota</taxon>
        <taxon>Bacilli</taxon>
        <taxon>Bacillales</taxon>
        <taxon>Bacillaceae</taxon>
        <taxon>Evansella</taxon>
    </lineage>
</organism>
<dbReference type="GO" id="GO:0016301">
    <property type="term" value="F:kinase activity"/>
    <property type="evidence" value="ECO:0007669"/>
    <property type="project" value="UniProtKB-KW"/>
</dbReference>
<evidence type="ECO:0000256" key="1">
    <source>
        <dbReference type="ARBA" id="ARBA00000198"/>
    </source>
</evidence>
<dbReference type="SUPFAM" id="SSF55083">
    <property type="entry name" value="6-hydroxymethyl-7,8-dihydropterin pyrophosphokinase, HPPK"/>
    <property type="match status" value="1"/>
</dbReference>
<accession>E6TSF5</accession>
<dbReference type="GO" id="GO:0005524">
    <property type="term" value="F:ATP binding"/>
    <property type="evidence" value="ECO:0007669"/>
    <property type="project" value="UniProtKB-KW"/>
</dbReference>
<evidence type="ECO:0000256" key="2">
    <source>
        <dbReference type="ARBA" id="ARBA00005051"/>
    </source>
</evidence>
<dbReference type="Gene3D" id="3.30.70.560">
    <property type="entry name" value="7,8-Dihydro-6-hydroxymethylpterin-pyrophosphokinase HPPK"/>
    <property type="match status" value="1"/>
</dbReference>
<protein>
    <recommendedName>
        <fullName evidence="3">2-amino-4-hydroxy-6-hydroxymethyldihydropteridine diphosphokinase</fullName>
        <ecNumber evidence="3">2.7.6.3</ecNumber>
    </recommendedName>
</protein>
<sequence length="178" mass="20382">MKKDNEHVAYLSLGSNIESRYDYLTFALKKLRENPNITIVKQSSIYETEPIGVINQAAFLNMAVKISTSYSPSSLLIALQKIEQQGNRTRDRRWGPRTIDLDILLFNKENINLEHLQIPHPRMYERAFVLVPLFEIEPSIVFNNGKTIASYIDQLTDKEGVRQWKISSGAGESEHSES</sequence>
<dbReference type="PANTHER" id="PTHR43071">
    <property type="entry name" value="2-AMINO-4-HYDROXY-6-HYDROXYMETHYLDIHYDROPTERIDINE PYROPHOSPHOKINASE"/>
    <property type="match status" value="1"/>
</dbReference>
<dbReference type="GO" id="GO:0003848">
    <property type="term" value="F:2-amino-4-hydroxy-6-hydroxymethyldihydropteridine diphosphokinase activity"/>
    <property type="evidence" value="ECO:0007669"/>
    <property type="project" value="UniProtKB-EC"/>
</dbReference>
<dbReference type="GO" id="GO:0046656">
    <property type="term" value="P:folic acid biosynthetic process"/>
    <property type="evidence" value="ECO:0007669"/>
    <property type="project" value="UniProtKB-KW"/>
</dbReference>
<evidence type="ECO:0000256" key="5">
    <source>
        <dbReference type="ARBA" id="ARBA00022741"/>
    </source>
</evidence>
<keyword evidence="5" id="KW-0547">Nucleotide-binding</keyword>
<dbReference type="PANTHER" id="PTHR43071:SF1">
    <property type="entry name" value="2-AMINO-4-HYDROXY-6-HYDROXYMETHYLDIHYDROPTERIDINE PYROPHOSPHOKINASE"/>
    <property type="match status" value="1"/>
</dbReference>
<gene>
    <name evidence="10" type="ordered locus">Bcell_0079</name>
</gene>
<feature type="domain" description="7,8-dihydro-6-hydroxymethylpterin-pyrophosphokinase" evidence="9">
    <location>
        <begin position="93"/>
        <end position="104"/>
    </location>
</feature>
<dbReference type="InterPro" id="IPR035907">
    <property type="entry name" value="Hppk_sf"/>
</dbReference>
<evidence type="ECO:0000256" key="6">
    <source>
        <dbReference type="ARBA" id="ARBA00022777"/>
    </source>
</evidence>
<dbReference type="PROSITE" id="PS00794">
    <property type="entry name" value="HPPK"/>
    <property type="match status" value="1"/>
</dbReference>
<proteinExistence type="predicted"/>
<dbReference type="UniPathway" id="UPA00077">
    <property type="reaction ID" value="UER00155"/>
</dbReference>
<dbReference type="NCBIfam" id="TIGR01498">
    <property type="entry name" value="folK"/>
    <property type="match status" value="1"/>
</dbReference>
<dbReference type="OrthoDB" id="9808041at2"/>